<dbReference type="CDD" id="cd04301">
    <property type="entry name" value="NAT_SF"/>
    <property type="match status" value="1"/>
</dbReference>
<gene>
    <name evidence="2" type="ORF">ASJ83_04855</name>
</gene>
<keyword evidence="3" id="KW-1185">Reference proteome</keyword>
<comment type="caution">
    <text evidence="2">The sequence shown here is derived from an EMBL/GenBank/DDBJ whole genome shotgun (WGS) entry which is preliminary data.</text>
</comment>
<dbReference type="AlphaFoldDB" id="A0AAX0Q9H7"/>
<feature type="domain" description="N-acetyltransferase" evidence="1">
    <location>
        <begin position="9"/>
        <end position="161"/>
    </location>
</feature>
<dbReference type="InterPro" id="IPR016181">
    <property type="entry name" value="Acyl_CoA_acyltransferase"/>
</dbReference>
<dbReference type="GO" id="GO:0016747">
    <property type="term" value="F:acyltransferase activity, transferring groups other than amino-acyl groups"/>
    <property type="evidence" value="ECO:0007669"/>
    <property type="project" value="InterPro"/>
</dbReference>
<sequence length="181" mass="20701">MAERIAAEVRFCPVQESELGRINELCNIPEIAEHFESIPPVSMEATLALWSYIQSGLVSLWCMHYKDRIIGGAGFYSQPPGTRLSHSAVFFLYIEPAYWGMSIGTKAMKFLEDEVSKRGFIRIECMVADTNPRAVCLYERLGYELEGTKKMAFYLDGKYTDLKIMGKIFWDNLAEEGLHHR</sequence>
<evidence type="ECO:0000259" key="1">
    <source>
        <dbReference type="PROSITE" id="PS51186"/>
    </source>
</evidence>
<dbReference type="RefSeq" id="WP_095641877.1">
    <property type="nucleotide sequence ID" value="NZ_LMVO01000005.1"/>
</dbReference>
<dbReference type="EMBL" id="LMVO01000005">
    <property type="protein sequence ID" value="PAV09887.1"/>
    <property type="molecule type" value="Genomic_DNA"/>
</dbReference>
<proteinExistence type="predicted"/>
<protein>
    <recommendedName>
        <fullName evidence="1">N-acetyltransferase domain-containing protein</fullName>
    </recommendedName>
</protein>
<dbReference type="InterPro" id="IPR000182">
    <property type="entry name" value="GNAT_dom"/>
</dbReference>
<dbReference type="Proteomes" id="UP000243820">
    <property type="component" value="Unassembled WGS sequence"/>
</dbReference>
<evidence type="ECO:0000313" key="2">
    <source>
        <dbReference type="EMBL" id="PAV09887.1"/>
    </source>
</evidence>
<dbReference type="PROSITE" id="PS51186">
    <property type="entry name" value="GNAT"/>
    <property type="match status" value="1"/>
</dbReference>
<accession>A0AAX0Q9H7</accession>
<evidence type="ECO:0000313" key="3">
    <source>
        <dbReference type="Proteomes" id="UP000243820"/>
    </source>
</evidence>
<organism evidence="2 3">
    <name type="scientific">Methanocorpusculum parvum</name>
    <dbReference type="NCBI Taxonomy" id="2193"/>
    <lineage>
        <taxon>Archaea</taxon>
        <taxon>Methanobacteriati</taxon>
        <taxon>Methanobacteriota</taxon>
        <taxon>Stenosarchaea group</taxon>
        <taxon>Methanomicrobia</taxon>
        <taxon>Methanomicrobiales</taxon>
        <taxon>Methanocorpusculaceae</taxon>
        <taxon>Methanocorpusculum</taxon>
    </lineage>
</organism>
<name>A0AAX0Q9H7_9EURY</name>
<reference evidence="2 3" key="1">
    <citation type="journal article" date="2017" name="BMC Genomics">
        <title>Genomic analysis of methanogenic archaea reveals a shift towards energy conservation.</title>
        <authorList>
            <person name="Gilmore S.P."/>
            <person name="Henske J.K."/>
            <person name="Sexton J.A."/>
            <person name="Solomon K.V."/>
            <person name="Seppala S."/>
            <person name="Yoo J.I."/>
            <person name="Huyett L.M."/>
            <person name="Pressman A."/>
            <person name="Cogan J.Z."/>
            <person name="Kivenson V."/>
            <person name="Peng X."/>
            <person name="Tan Y."/>
            <person name="Valentine D.L."/>
            <person name="O'Malley M.A."/>
        </authorList>
    </citation>
    <scope>NUCLEOTIDE SEQUENCE [LARGE SCALE GENOMIC DNA]</scope>
    <source>
        <strain evidence="2 3">XII</strain>
    </source>
</reference>
<dbReference type="Gene3D" id="3.40.630.30">
    <property type="match status" value="1"/>
</dbReference>
<dbReference type="Pfam" id="PF00583">
    <property type="entry name" value="Acetyltransf_1"/>
    <property type="match status" value="1"/>
</dbReference>
<dbReference type="SUPFAM" id="SSF55729">
    <property type="entry name" value="Acyl-CoA N-acyltransferases (Nat)"/>
    <property type="match status" value="1"/>
</dbReference>